<keyword evidence="4 7" id="KW-0647">Proteasome</keyword>
<keyword evidence="7" id="KW-0675">Receptor</keyword>
<feature type="domain" description="Pru" evidence="6">
    <location>
        <begin position="1"/>
        <end position="134"/>
    </location>
</feature>
<gene>
    <name evidence="7" type="ORF">BCR37DRAFT_388941</name>
</gene>
<sequence length="147" mass="16855">MPGQIICNAGKCTRQGTTKRVVPDPRKGTLSLEQRDDLLHFCWRERGQAETEEAEEDLIIFPEDATLERVPVDKMTLVREDGEEVGEADREKNTRIYALRFKSSDQVSFYWMQSGDGSKDDDVVARVNAIIGEEQEEEEEEGDRMEQ</sequence>
<dbReference type="Proteomes" id="UP000193685">
    <property type="component" value="Unassembled WGS sequence"/>
</dbReference>
<dbReference type="InterPro" id="IPR006773">
    <property type="entry name" value="Rpn13/ADRM1"/>
</dbReference>
<protein>
    <submittedName>
        <fullName evidence="7">Proteasome complex subunit Rpn13 ubiquitin receptor-domain-containing protein</fullName>
    </submittedName>
</protein>
<dbReference type="GO" id="GO:0005634">
    <property type="term" value="C:nucleus"/>
    <property type="evidence" value="ECO:0007669"/>
    <property type="project" value="UniProtKB-SubCell"/>
</dbReference>
<dbReference type="RefSeq" id="XP_040723327.1">
    <property type="nucleotide sequence ID" value="XM_040870679.1"/>
</dbReference>
<dbReference type="AlphaFoldDB" id="A0A1Y2F4G2"/>
<reference evidence="7 8" key="1">
    <citation type="submission" date="2016-07" db="EMBL/GenBank/DDBJ databases">
        <title>Pervasive Adenine N6-methylation of Active Genes in Fungi.</title>
        <authorList>
            <consortium name="DOE Joint Genome Institute"/>
            <person name="Mondo S.J."/>
            <person name="Dannebaum R.O."/>
            <person name="Kuo R.C."/>
            <person name="Labutti K."/>
            <person name="Haridas S."/>
            <person name="Kuo A."/>
            <person name="Salamov A."/>
            <person name="Ahrendt S.R."/>
            <person name="Lipzen A."/>
            <person name="Sullivan W."/>
            <person name="Andreopoulos W.B."/>
            <person name="Clum A."/>
            <person name="Lindquist E."/>
            <person name="Daum C."/>
            <person name="Ramamoorthy G.K."/>
            <person name="Gryganskyi A."/>
            <person name="Culley D."/>
            <person name="Magnuson J.K."/>
            <person name="James T.Y."/>
            <person name="O'Malley M.A."/>
            <person name="Stajich J.E."/>
            <person name="Spatafora J.W."/>
            <person name="Visel A."/>
            <person name="Grigoriev I.V."/>
        </authorList>
    </citation>
    <scope>NUCLEOTIDE SEQUENCE [LARGE SCALE GENOMIC DNA]</scope>
    <source>
        <strain evidence="7 8">12-1054</strain>
    </source>
</reference>
<evidence type="ECO:0000256" key="3">
    <source>
        <dbReference type="ARBA" id="ARBA00022490"/>
    </source>
</evidence>
<dbReference type="PANTHER" id="PTHR12225">
    <property type="entry name" value="ADHESION REGULATING MOLECULE 1 110 KDA CELL MEMBRANE GLYCOPROTEIN"/>
    <property type="match status" value="1"/>
</dbReference>
<evidence type="ECO:0000259" key="6">
    <source>
        <dbReference type="PROSITE" id="PS51917"/>
    </source>
</evidence>
<evidence type="ECO:0000256" key="4">
    <source>
        <dbReference type="ARBA" id="ARBA00022942"/>
    </source>
</evidence>
<dbReference type="EMBL" id="MCFI01000018">
    <property type="protein sequence ID" value="ORY78216.1"/>
    <property type="molecule type" value="Genomic_DNA"/>
</dbReference>
<proteinExistence type="predicted"/>
<keyword evidence="5" id="KW-0539">Nucleus</keyword>
<dbReference type="GO" id="GO:0005737">
    <property type="term" value="C:cytoplasm"/>
    <property type="evidence" value="ECO:0007669"/>
    <property type="project" value="UniProtKB-SubCell"/>
</dbReference>
<dbReference type="Gene3D" id="2.30.29.70">
    <property type="entry name" value="Proteasomal ubiquitin receptor Rpn13/ADRM1"/>
    <property type="match status" value="1"/>
</dbReference>
<name>A0A1Y2F4G2_PROLT</name>
<dbReference type="PANTHER" id="PTHR12225:SF0">
    <property type="entry name" value="PROTEASOMAL UBIQUITIN RECEPTOR ADRM1"/>
    <property type="match status" value="1"/>
</dbReference>
<dbReference type="InterPro" id="IPR038633">
    <property type="entry name" value="Rpn13/ADRM1_Pru_sf"/>
</dbReference>
<dbReference type="InterPro" id="IPR044868">
    <property type="entry name" value="Rpn13/ADRM1_Pru"/>
</dbReference>
<evidence type="ECO:0000256" key="1">
    <source>
        <dbReference type="ARBA" id="ARBA00004123"/>
    </source>
</evidence>
<dbReference type="GO" id="GO:0008541">
    <property type="term" value="C:proteasome regulatory particle, lid subcomplex"/>
    <property type="evidence" value="ECO:0007669"/>
    <property type="project" value="TreeGrafter"/>
</dbReference>
<dbReference type="OrthoDB" id="340431at2759"/>
<evidence type="ECO:0000256" key="5">
    <source>
        <dbReference type="ARBA" id="ARBA00023242"/>
    </source>
</evidence>
<keyword evidence="8" id="KW-1185">Reference proteome</keyword>
<dbReference type="GO" id="GO:0061133">
    <property type="term" value="F:endopeptidase activator activity"/>
    <property type="evidence" value="ECO:0007669"/>
    <property type="project" value="TreeGrafter"/>
</dbReference>
<evidence type="ECO:0000313" key="8">
    <source>
        <dbReference type="Proteomes" id="UP000193685"/>
    </source>
</evidence>
<evidence type="ECO:0000256" key="2">
    <source>
        <dbReference type="ARBA" id="ARBA00004496"/>
    </source>
</evidence>
<organism evidence="7 8">
    <name type="scientific">Protomyces lactucae-debilis</name>
    <dbReference type="NCBI Taxonomy" id="2754530"/>
    <lineage>
        <taxon>Eukaryota</taxon>
        <taxon>Fungi</taxon>
        <taxon>Dikarya</taxon>
        <taxon>Ascomycota</taxon>
        <taxon>Taphrinomycotina</taxon>
        <taxon>Taphrinomycetes</taxon>
        <taxon>Taphrinales</taxon>
        <taxon>Protomycetaceae</taxon>
        <taxon>Protomyces</taxon>
    </lineage>
</organism>
<dbReference type="PROSITE" id="PS51917">
    <property type="entry name" value="PRU"/>
    <property type="match status" value="1"/>
</dbReference>
<dbReference type="OMA" id="QIICNAG"/>
<comment type="subcellular location">
    <subcellularLocation>
        <location evidence="2">Cytoplasm</location>
    </subcellularLocation>
    <subcellularLocation>
        <location evidence="1">Nucleus</location>
    </subcellularLocation>
</comment>
<keyword evidence="3" id="KW-0963">Cytoplasm</keyword>
<accession>A0A1Y2F4G2</accession>
<evidence type="ECO:0000313" key="7">
    <source>
        <dbReference type="EMBL" id="ORY78216.1"/>
    </source>
</evidence>
<dbReference type="STRING" id="56484.A0A1Y2F4G2"/>
<dbReference type="GO" id="GO:0070628">
    <property type="term" value="F:proteasome binding"/>
    <property type="evidence" value="ECO:0007669"/>
    <property type="project" value="TreeGrafter"/>
</dbReference>
<comment type="caution">
    <text evidence="7">The sequence shown here is derived from an EMBL/GenBank/DDBJ whole genome shotgun (WGS) entry which is preliminary data.</text>
</comment>
<dbReference type="Pfam" id="PF04683">
    <property type="entry name" value="Rpn13_ADRM1_Pru"/>
    <property type="match status" value="1"/>
</dbReference>
<dbReference type="GeneID" id="63787278"/>